<dbReference type="AlphaFoldDB" id="A0A923L6H1"/>
<protein>
    <submittedName>
        <fullName evidence="4">AAA family ATPase</fullName>
    </submittedName>
</protein>
<dbReference type="Pfam" id="PF13614">
    <property type="entry name" value="AAA_31"/>
    <property type="match status" value="1"/>
</dbReference>
<proteinExistence type="predicted"/>
<dbReference type="Gene3D" id="3.40.50.10850">
    <property type="entry name" value="Ntrc-like two-domain protein"/>
    <property type="match status" value="1"/>
</dbReference>
<accession>A0A923L6H1</accession>
<dbReference type="GO" id="GO:0051782">
    <property type="term" value="P:negative regulation of cell division"/>
    <property type="evidence" value="ECO:0007669"/>
    <property type="project" value="TreeGrafter"/>
</dbReference>
<dbReference type="InterPro" id="IPR025669">
    <property type="entry name" value="AAA_dom"/>
</dbReference>
<evidence type="ECO:0000256" key="1">
    <source>
        <dbReference type="ARBA" id="ARBA00022741"/>
    </source>
</evidence>
<evidence type="ECO:0000313" key="5">
    <source>
        <dbReference type="Proteomes" id="UP000637359"/>
    </source>
</evidence>
<dbReference type="GO" id="GO:0005829">
    <property type="term" value="C:cytosol"/>
    <property type="evidence" value="ECO:0007669"/>
    <property type="project" value="TreeGrafter"/>
</dbReference>
<comment type="caution">
    <text evidence="4">The sequence shown here is derived from an EMBL/GenBank/DDBJ whole genome shotgun (WGS) entry which is preliminary data.</text>
</comment>
<dbReference type="GO" id="GO:0009898">
    <property type="term" value="C:cytoplasmic side of plasma membrane"/>
    <property type="evidence" value="ECO:0007669"/>
    <property type="project" value="TreeGrafter"/>
</dbReference>
<dbReference type="InterPro" id="IPR050625">
    <property type="entry name" value="ParA/MinD_ATPase"/>
</dbReference>
<dbReference type="GO" id="GO:0016887">
    <property type="term" value="F:ATP hydrolysis activity"/>
    <property type="evidence" value="ECO:0007669"/>
    <property type="project" value="TreeGrafter"/>
</dbReference>
<gene>
    <name evidence="4" type="ORF">H8S33_10985</name>
</gene>
<evidence type="ECO:0000256" key="2">
    <source>
        <dbReference type="ARBA" id="ARBA00022840"/>
    </source>
</evidence>
<name>A0A923L6H1_9BACI</name>
<keyword evidence="2" id="KW-0067">ATP-binding</keyword>
<sequence length="375" mass="43165">MKKIRIVITDTNVDYLQSLASFIRNEGGNNQFLVTYFSKEETLSSYLKQGEMVDILLVSSEISIPRIQRDMFVILLEDDLLKVKNTSMPSVYRYQRLDQLVSNILGLYYEKNEEAGRLLQRNNQTKIFSFYSPNGGVGKTTTAVNFSKQLALNDAKVFYLNLETFNTTKLFLSDDNENPSLQIFYYAKTASGQLLSKIEKLRRHDPHAMVDFFDIEINAQELLELSGNEIERIVNGLLETDAYDYIILDLDSSIHERNLMAMKESDTIFWILANDSFGPLKTKSFLEEEEKFFGRENVMKDKMSLIINKFNGNLLNDFDELELPIDGYLPFIPNWTHPQSRAELLGNDLFNQEIQSIIRKVILTNQEGGVLNSGF</sequence>
<dbReference type="PANTHER" id="PTHR43384">
    <property type="entry name" value="SEPTUM SITE-DETERMINING PROTEIN MIND HOMOLOG, CHLOROPLASTIC-RELATED"/>
    <property type="match status" value="1"/>
</dbReference>
<dbReference type="SUPFAM" id="SSF52540">
    <property type="entry name" value="P-loop containing nucleoside triphosphate hydrolases"/>
    <property type="match status" value="1"/>
</dbReference>
<dbReference type="Proteomes" id="UP000637359">
    <property type="component" value="Unassembled WGS sequence"/>
</dbReference>
<feature type="domain" description="AAA" evidence="3">
    <location>
        <begin position="126"/>
        <end position="269"/>
    </location>
</feature>
<evidence type="ECO:0000313" key="4">
    <source>
        <dbReference type="EMBL" id="MBC5637329.1"/>
    </source>
</evidence>
<evidence type="ECO:0000259" key="3">
    <source>
        <dbReference type="Pfam" id="PF13614"/>
    </source>
</evidence>
<keyword evidence="1" id="KW-0547">Nucleotide-binding</keyword>
<dbReference type="GO" id="GO:0005524">
    <property type="term" value="F:ATP binding"/>
    <property type="evidence" value="ECO:0007669"/>
    <property type="project" value="UniProtKB-KW"/>
</dbReference>
<reference evidence="4" key="1">
    <citation type="submission" date="2020-08" db="EMBL/GenBank/DDBJ databases">
        <title>Genome public.</title>
        <authorList>
            <person name="Liu C."/>
            <person name="Sun Q."/>
        </authorList>
    </citation>
    <scope>NUCLEOTIDE SEQUENCE</scope>
    <source>
        <strain evidence="4">BX22</strain>
    </source>
</reference>
<keyword evidence="5" id="KW-1185">Reference proteome</keyword>
<dbReference type="RefSeq" id="WP_186870041.1">
    <property type="nucleotide sequence ID" value="NZ_JACOOL010000007.1"/>
</dbReference>
<dbReference type="PANTHER" id="PTHR43384:SF6">
    <property type="entry name" value="SEPTUM SITE-DETERMINING PROTEIN MIND HOMOLOG, CHLOROPLASTIC"/>
    <property type="match status" value="1"/>
</dbReference>
<dbReference type="Gene3D" id="3.40.50.300">
    <property type="entry name" value="P-loop containing nucleotide triphosphate hydrolases"/>
    <property type="match status" value="1"/>
</dbReference>
<dbReference type="EMBL" id="JACOOL010000007">
    <property type="protein sequence ID" value="MBC5637329.1"/>
    <property type="molecule type" value="Genomic_DNA"/>
</dbReference>
<organism evidence="4 5">
    <name type="scientific">Ornithinibacillus hominis</name>
    <dbReference type="NCBI Taxonomy" id="2763055"/>
    <lineage>
        <taxon>Bacteria</taxon>
        <taxon>Bacillati</taxon>
        <taxon>Bacillota</taxon>
        <taxon>Bacilli</taxon>
        <taxon>Bacillales</taxon>
        <taxon>Bacillaceae</taxon>
        <taxon>Ornithinibacillus</taxon>
    </lineage>
</organism>
<dbReference type="InterPro" id="IPR027417">
    <property type="entry name" value="P-loop_NTPase"/>
</dbReference>